<dbReference type="GO" id="GO:0004857">
    <property type="term" value="F:enzyme inhibitor activity"/>
    <property type="evidence" value="ECO:0007669"/>
    <property type="project" value="InterPro"/>
</dbReference>
<evidence type="ECO:0000259" key="3">
    <source>
        <dbReference type="SMART" id="SM00856"/>
    </source>
</evidence>
<reference evidence="4" key="3">
    <citation type="submission" date="2021-05" db="UniProtKB">
        <authorList>
            <consortium name="EnsemblPlants"/>
        </authorList>
    </citation>
    <scope>IDENTIFICATION</scope>
    <source>
        <strain evidence="4">cv. B73</strain>
    </source>
</reference>
<dbReference type="FunCoup" id="A0A804M6U3">
    <property type="interactions" value="541"/>
</dbReference>
<dbReference type="EnsemblPlants" id="Zm00001eb063550_T001">
    <property type="protein sequence ID" value="Zm00001eb063550_P001"/>
    <property type="gene ID" value="Zm00001eb063550"/>
</dbReference>
<keyword evidence="6" id="KW-1267">Proteomics identification</keyword>
<dbReference type="Gramene" id="Zm00001eb063550_T001">
    <property type="protein sequence ID" value="Zm00001eb063550_P001"/>
    <property type="gene ID" value="Zm00001eb063550"/>
</dbReference>
<dbReference type="InterPro" id="IPR035513">
    <property type="entry name" value="Invertase/methylesterase_inhib"/>
</dbReference>
<keyword evidence="5" id="KW-1185">Reference proteome</keyword>
<dbReference type="SUPFAM" id="SSF101148">
    <property type="entry name" value="Plant invertase/pectin methylesterase inhibitor"/>
    <property type="match status" value="1"/>
</dbReference>
<dbReference type="Proteomes" id="UP000007305">
    <property type="component" value="Chromosome 1"/>
</dbReference>
<dbReference type="InterPro" id="IPR006501">
    <property type="entry name" value="Pectinesterase_inhib_dom"/>
</dbReference>
<protein>
    <recommendedName>
        <fullName evidence="3">Pectinesterase inhibitor domain-containing protein</fullName>
    </recommendedName>
</protein>
<evidence type="ECO:0000313" key="4">
    <source>
        <dbReference type="EnsemblPlants" id="Zm00001eb063550_P001"/>
    </source>
</evidence>
<feature type="domain" description="Pectinesterase inhibitor" evidence="3">
    <location>
        <begin position="82"/>
        <end position="234"/>
    </location>
</feature>
<dbReference type="InParanoid" id="A0A804M6U3"/>
<dbReference type="NCBIfam" id="TIGR01614">
    <property type="entry name" value="PME_inhib"/>
    <property type="match status" value="1"/>
</dbReference>
<organism evidence="4 5">
    <name type="scientific">Zea mays</name>
    <name type="common">Maize</name>
    <dbReference type="NCBI Taxonomy" id="4577"/>
    <lineage>
        <taxon>Eukaryota</taxon>
        <taxon>Viridiplantae</taxon>
        <taxon>Streptophyta</taxon>
        <taxon>Embryophyta</taxon>
        <taxon>Tracheophyta</taxon>
        <taxon>Spermatophyta</taxon>
        <taxon>Magnoliopsida</taxon>
        <taxon>Liliopsida</taxon>
        <taxon>Poales</taxon>
        <taxon>Poaceae</taxon>
        <taxon>PACMAD clade</taxon>
        <taxon>Panicoideae</taxon>
        <taxon>Andropogonodae</taxon>
        <taxon>Andropogoneae</taxon>
        <taxon>Tripsacinae</taxon>
        <taxon>Zea</taxon>
    </lineage>
</organism>
<name>A0A804M6U3_MAIZE</name>
<dbReference type="InterPro" id="IPR051955">
    <property type="entry name" value="PME_Inhibitor"/>
</dbReference>
<dbReference type="PANTHER" id="PTHR31080">
    <property type="entry name" value="PECTINESTERASE INHIBITOR-LIKE"/>
    <property type="match status" value="1"/>
</dbReference>
<dbReference type="SMART" id="SM00856">
    <property type="entry name" value="PMEI"/>
    <property type="match status" value="1"/>
</dbReference>
<dbReference type="Gene3D" id="1.20.140.40">
    <property type="entry name" value="Invertase/pectin methylesterase inhibitor family protein"/>
    <property type="match status" value="1"/>
</dbReference>
<reference evidence="5" key="1">
    <citation type="submission" date="2015-12" db="EMBL/GenBank/DDBJ databases">
        <title>Update maize B73 reference genome by single molecule sequencing technologies.</title>
        <authorList>
            <consortium name="Maize Genome Sequencing Project"/>
            <person name="Ware D."/>
        </authorList>
    </citation>
    <scope>NUCLEOTIDE SEQUENCE [LARGE SCALE GENOMIC DNA]</scope>
    <source>
        <strain evidence="5">cv. B73</strain>
    </source>
</reference>
<evidence type="ECO:0000313" key="5">
    <source>
        <dbReference type="Proteomes" id="UP000007305"/>
    </source>
</evidence>
<sequence>MHACSSANLPGLTSRYKTEKNDTSNGPSPLRDDDLDRVPCNATTTVTAIARPDRVNMAAALRVLIAVLAVVSVSLRRATAATVPTVVDEACKQYTKYPELCVKSLSSAAPEAKAKAERGGLAGLAGLALAQAAQCGAETVAFVKGLEKMPGGMPPVCLNECVAKFQGALVDLQRSKVAVQKAKDEAAVDTWLTAAKLDGDSCLSDCQKVEGGGEMRIVDKIGDLGKMCSVAMSLADASHRNHTASAAAA</sequence>
<dbReference type="Pfam" id="PF04043">
    <property type="entry name" value="PMEI"/>
    <property type="match status" value="1"/>
</dbReference>
<dbReference type="PANTHER" id="PTHR31080:SF298">
    <property type="entry name" value="EXPRESSED PROTEIN"/>
    <property type="match status" value="1"/>
</dbReference>
<dbReference type="AlphaFoldDB" id="A0A804M6U3"/>
<evidence type="ECO:0007829" key="6">
    <source>
        <dbReference type="PeptideAtlas" id="A0A804M6U3"/>
    </source>
</evidence>
<feature type="region of interest" description="Disordered" evidence="2">
    <location>
        <begin position="1"/>
        <end position="37"/>
    </location>
</feature>
<proteinExistence type="evidence at protein level"/>
<keyword evidence="1" id="KW-0732">Signal</keyword>
<evidence type="ECO:0000256" key="2">
    <source>
        <dbReference type="SAM" id="MobiDB-lite"/>
    </source>
</evidence>
<evidence type="ECO:0000256" key="1">
    <source>
        <dbReference type="ARBA" id="ARBA00022729"/>
    </source>
</evidence>
<accession>A0A804M6U3</accession>
<reference evidence="4" key="2">
    <citation type="submission" date="2019-07" db="EMBL/GenBank/DDBJ databases">
        <authorList>
            <person name="Seetharam A."/>
            <person name="Woodhouse M."/>
            <person name="Cannon E."/>
        </authorList>
    </citation>
    <scope>NUCLEOTIDE SEQUENCE [LARGE SCALE GENOMIC DNA]</scope>
    <source>
        <strain evidence="4">cv. B73</strain>
    </source>
</reference>